<dbReference type="GeneID" id="30982528"/>
<name>A0A1E4SHJ5_9ASCO</name>
<evidence type="ECO:0000256" key="4">
    <source>
        <dbReference type="PROSITE-ProRule" id="PRU00176"/>
    </source>
</evidence>
<dbReference type="PROSITE" id="PS50102">
    <property type="entry name" value="RRM"/>
    <property type="match status" value="1"/>
</dbReference>
<dbReference type="SMART" id="SM00361">
    <property type="entry name" value="RRM_1"/>
    <property type="match status" value="1"/>
</dbReference>
<dbReference type="STRING" id="984487.A0A1E4SHJ5"/>
<dbReference type="FunFam" id="3.30.70.330:FF:000097">
    <property type="entry name" value="U2 snRNP auxiliary factor large subunit"/>
    <property type="match status" value="1"/>
</dbReference>
<dbReference type="InterPro" id="IPR035979">
    <property type="entry name" value="RBD_domain_sf"/>
</dbReference>
<dbReference type="GO" id="GO:0003723">
    <property type="term" value="F:RNA binding"/>
    <property type="evidence" value="ECO:0007669"/>
    <property type="project" value="UniProtKB-UniRule"/>
</dbReference>
<dbReference type="GO" id="GO:0006397">
    <property type="term" value="P:mRNA processing"/>
    <property type="evidence" value="ECO:0007669"/>
    <property type="project" value="UniProtKB-KW"/>
</dbReference>
<keyword evidence="7" id="KW-1185">Reference proteome</keyword>
<accession>A0A1E4SHJ5</accession>
<organism evidence="6 7">
    <name type="scientific">Suhomyces tanzawaensis NRRL Y-17324</name>
    <dbReference type="NCBI Taxonomy" id="984487"/>
    <lineage>
        <taxon>Eukaryota</taxon>
        <taxon>Fungi</taxon>
        <taxon>Dikarya</taxon>
        <taxon>Ascomycota</taxon>
        <taxon>Saccharomycotina</taxon>
        <taxon>Pichiomycetes</taxon>
        <taxon>Debaryomycetaceae</taxon>
        <taxon>Suhomyces</taxon>
    </lineage>
</organism>
<reference evidence="7" key="1">
    <citation type="submission" date="2016-05" db="EMBL/GenBank/DDBJ databases">
        <title>Comparative genomics of biotechnologically important yeasts.</title>
        <authorList>
            <consortium name="DOE Joint Genome Institute"/>
            <person name="Riley R."/>
            <person name="Haridas S."/>
            <person name="Wolfe K.H."/>
            <person name="Lopes M.R."/>
            <person name="Hittinger C.T."/>
            <person name="Goker M."/>
            <person name="Salamov A."/>
            <person name="Wisecaver J."/>
            <person name="Long T.M."/>
            <person name="Aerts A.L."/>
            <person name="Barry K."/>
            <person name="Choi C."/>
            <person name="Clum A."/>
            <person name="Coughlan A.Y."/>
            <person name="Deshpande S."/>
            <person name="Douglass A.P."/>
            <person name="Hanson S.J."/>
            <person name="Klenk H.-P."/>
            <person name="Labutti K."/>
            <person name="Lapidus A."/>
            <person name="Lindquist E."/>
            <person name="Lipzen A."/>
            <person name="Meier-Kolthoff J.P."/>
            <person name="Ohm R.A."/>
            <person name="Otillar R.P."/>
            <person name="Pangilinan J."/>
            <person name="Peng Y."/>
            <person name="Rokas A."/>
            <person name="Rosa C.A."/>
            <person name="Scheuner C."/>
            <person name="Sibirny A.A."/>
            <person name="Slot J.C."/>
            <person name="Stielow J.B."/>
            <person name="Sun H."/>
            <person name="Kurtzman C.P."/>
            <person name="Blackwell M."/>
            <person name="Grigoriev I.V."/>
            <person name="Jeffries T.W."/>
        </authorList>
    </citation>
    <scope>NUCLEOTIDE SEQUENCE [LARGE SCALE GENOMIC DNA]</scope>
    <source>
        <strain evidence="7">NRRL Y-17324</strain>
    </source>
</reference>
<feature type="non-terminal residue" evidence="6">
    <location>
        <position position="1"/>
    </location>
</feature>
<dbReference type="Proteomes" id="UP000094285">
    <property type="component" value="Unassembled WGS sequence"/>
</dbReference>
<dbReference type="RefSeq" id="XP_020064079.1">
    <property type="nucleotide sequence ID" value="XM_020208391.2"/>
</dbReference>
<dbReference type="InterPro" id="IPR012677">
    <property type="entry name" value="Nucleotide-bd_a/b_plait_sf"/>
</dbReference>
<dbReference type="CDD" id="cd12232">
    <property type="entry name" value="RRM3_U2AF65"/>
    <property type="match status" value="1"/>
</dbReference>
<dbReference type="InterPro" id="IPR000504">
    <property type="entry name" value="RRM_dom"/>
</dbReference>
<evidence type="ECO:0000313" key="6">
    <source>
        <dbReference type="EMBL" id="ODV78957.1"/>
    </source>
</evidence>
<evidence type="ECO:0000256" key="2">
    <source>
        <dbReference type="ARBA" id="ARBA00022884"/>
    </source>
</evidence>
<dbReference type="Gene3D" id="3.30.70.330">
    <property type="match status" value="3"/>
</dbReference>
<dbReference type="PANTHER" id="PTHR23139">
    <property type="entry name" value="RNA-BINDING PROTEIN"/>
    <property type="match status" value="1"/>
</dbReference>
<dbReference type="Pfam" id="PF00076">
    <property type="entry name" value="RRM_1"/>
    <property type="match status" value="1"/>
</dbReference>
<feature type="non-terminal residue" evidence="6">
    <location>
        <position position="445"/>
    </location>
</feature>
<evidence type="ECO:0000256" key="1">
    <source>
        <dbReference type="ARBA" id="ARBA00022664"/>
    </source>
</evidence>
<keyword evidence="2 4" id="KW-0694">RNA-binding</keyword>
<evidence type="ECO:0000256" key="3">
    <source>
        <dbReference type="ARBA" id="ARBA00023187"/>
    </source>
</evidence>
<sequence length="445" mass="50536">RKPEISPEELIASYQKSLKELENVEPLESIKIIDSRWGVKPKGFENVTAQRAKLSGLFPLPGYPRPVDFTKLEGSASEGILSSNDILNDASKIDPIDARSSKILVIRDIDFEKINYLKIVEFFNDYLKRIDIDQTSMHNIDSKRKTKDDKNLIIQFVNSTCATIIASLDTLKLPFNLYKEDSEPAKDSEEKIQLKIQRPKEYVVQTVSKKQDDDDFTKVIDSPTKITLMVSPDKTETEIIDQIKTINGVKSFQLLREIGTKESLGMAFVEFEVPEGTSLQKTIDLLEGLIEKVRSCSYITNSFFSCIIPNQTSIQDCAIDMDTLKLLVRNENVSAHPKLRVIQLINMVTARDLVEDSNYHFIQQDIHQEVSKFGKVVSMKIPRPANDYTPGLAQFTQPGLGKVYVELDDEESSMKAIMELAGRYYNDRVVLCSFYDEGDYLNGIF</sequence>
<keyword evidence="3" id="KW-0508">mRNA splicing</keyword>
<dbReference type="AlphaFoldDB" id="A0A1E4SHJ5"/>
<keyword evidence="1" id="KW-0507">mRNA processing</keyword>
<evidence type="ECO:0000313" key="7">
    <source>
        <dbReference type="Proteomes" id="UP000094285"/>
    </source>
</evidence>
<feature type="domain" description="RRM" evidence="5">
    <location>
        <begin position="346"/>
        <end position="437"/>
    </location>
</feature>
<dbReference type="SUPFAM" id="SSF54928">
    <property type="entry name" value="RNA-binding domain, RBD"/>
    <property type="match status" value="2"/>
</dbReference>
<dbReference type="GO" id="GO:0008380">
    <property type="term" value="P:RNA splicing"/>
    <property type="evidence" value="ECO:0007669"/>
    <property type="project" value="UniProtKB-KW"/>
</dbReference>
<evidence type="ECO:0000259" key="5">
    <source>
        <dbReference type="PROSITE" id="PS50102"/>
    </source>
</evidence>
<proteinExistence type="predicted"/>
<dbReference type="OrthoDB" id="10266058at2759"/>
<gene>
    <name evidence="6" type="ORF">CANTADRAFT_31338</name>
</gene>
<dbReference type="InterPro" id="IPR003954">
    <property type="entry name" value="RRM_euk-type"/>
</dbReference>
<protein>
    <recommendedName>
        <fullName evidence="5">RRM domain-containing protein</fullName>
    </recommendedName>
</protein>
<dbReference type="EMBL" id="KV453912">
    <property type="protein sequence ID" value="ODV78957.1"/>
    <property type="molecule type" value="Genomic_DNA"/>
</dbReference>